<evidence type="ECO:0000256" key="2">
    <source>
        <dbReference type="ARBA" id="ARBA00007104"/>
    </source>
</evidence>
<protein>
    <submittedName>
        <fullName evidence="9">Transmembrane emp24 domain-containing protein 10-like protein</fullName>
    </submittedName>
</protein>
<accession>A0A0M0J7K0</accession>
<reference evidence="10" key="1">
    <citation type="journal article" date="2015" name="PLoS Genet.">
        <title>Genome Sequence and Transcriptome Analyses of Chrysochromulina tobin: Metabolic Tools for Enhanced Algal Fitness in the Prominent Order Prymnesiales (Haptophyceae).</title>
        <authorList>
            <person name="Hovde B.T."/>
            <person name="Deodato C.R."/>
            <person name="Hunsperger H.M."/>
            <person name="Ryken S.A."/>
            <person name="Yost W."/>
            <person name="Jha R.K."/>
            <person name="Patterson J."/>
            <person name="Monnat R.J. Jr."/>
            <person name="Barlow S.B."/>
            <person name="Starkenburg S.R."/>
            <person name="Cattolico R.A."/>
        </authorList>
    </citation>
    <scope>NUCLEOTIDE SEQUENCE</scope>
    <source>
        <strain evidence="10">CCMP291</strain>
    </source>
</reference>
<evidence type="ECO:0000256" key="5">
    <source>
        <dbReference type="ARBA" id="ARBA00022989"/>
    </source>
</evidence>
<feature type="domain" description="GOLD" evidence="8">
    <location>
        <begin position="2"/>
        <end position="107"/>
    </location>
</feature>
<evidence type="ECO:0000256" key="4">
    <source>
        <dbReference type="ARBA" id="ARBA00022729"/>
    </source>
</evidence>
<comment type="caution">
    <text evidence="9">The sequence shown here is derived from an EMBL/GenBank/DDBJ whole genome shotgun (WGS) entry which is preliminary data.</text>
</comment>
<comment type="similarity">
    <text evidence="2">Belongs to the EMP24/GP25L family.</text>
</comment>
<keyword evidence="3 7" id="KW-0812">Transmembrane</keyword>
<keyword evidence="4" id="KW-0732">Signal</keyword>
<name>A0A0M0J7K0_9EUKA</name>
<dbReference type="OrthoDB" id="759142at2759"/>
<evidence type="ECO:0000313" key="10">
    <source>
        <dbReference type="Proteomes" id="UP000037460"/>
    </source>
</evidence>
<sequence length="112" mass="13335">MHKICVSNSAGEERKVMINIRLALQVDDHETVAKKEHIEAIEAELDRMRNMAVHVYEEMIYMRRRADQQHATNASTRGRLLWVEVCMMFAVLLMGLWQIRYLRNYFKVKKLI</sequence>
<comment type="subcellular location">
    <subcellularLocation>
        <location evidence="1">Membrane</location>
        <topology evidence="1">Single-pass type I membrane protein</topology>
    </subcellularLocation>
</comment>
<dbReference type="InterPro" id="IPR009038">
    <property type="entry name" value="GOLD_dom"/>
</dbReference>
<keyword evidence="10" id="KW-1185">Reference proteome</keyword>
<evidence type="ECO:0000256" key="1">
    <source>
        <dbReference type="ARBA" id="ARBA00004479"/>
    </source>
</evidence>
<feature type="transmembrane region" description="Helical" evidence="7">
    <location>
        <begin position="80"/>
        <end position="102"/>
    </location>
</feature>
<evidence type="ECO:0000256" key="3">
    <source>
        <dbReference type="ARBA" id="ARBA00022692"/>
    </source>
</evidence>
<dbReference type="PANTHER" id="PTHR22811">
    <property type="entry name" value="TRANSMEMBRANE EMP24 DOMAIN-CONTAINING PROTEIN"/>
    <property type="match status" value="1"/>
</dbReference>
<evidence type="ECO:0000259" key="8">
    <source>
        <dbReference type="Pfam" id="PF01105"/>
    </source>
</evidence>
<dbReference type="EMBL" id="JWZX01003269">
    <property type="protein sequence ID" value="KOO22564.1"/>
    <property type="molecule type" value="Genomic_DNA"/>
</dbReference>
<organism evidence="9 10">
    <name type="scientific">Chrysochromulina tobinii</name>
    <dbReference type="NCBI Taxonomy" id="1460289"/>
    <lineage>
        <taxon>Eukaryota</taxon>
        <taxon>Haptista</taxon>
        <taxon>Haptophyta</taxon>
        <taxon>Prymnesiophyceae</taxon>
        <taxon>Prymnesiales</taxon>
        <taxon>Chrysochromulinaceae</taxon>
        <taxon>Chrysochromulina</taxon>
    </lineage>
</organism>
<evidence type="ECO:0000256" key="7">
    <source>
        <dbReference type="SAM" id="Phobius"/>
    </source>
</evidence>
<dbReference type="Proteomes" id="UP000037460">
    <property type="component" value="Unassembled WGS sequence"/>
</dbReference>
<evidence type="ECO:0000313" key="9">
    <source>
        <dbReference type="EMBL" id="KOO22564.1"/>
    </source>
</evidence>
<dbReference type="Pfam" id="PF01105">
    <property type="entry name" value="EMP24_GP25L"/>
    <property type="match status" value="1"/>
</dbReference>
<proteinExistence type="inferred from homology"/>
<dbReference type="InterPro" id="IPR015720">
    <property type="entry name" value="Emp24-like"/>
</dbReference>
<keyword evidence="6 7" id="KW-0472">Membrane</keyword>
<keyword evidence="5 7" id="KW-1133">Transmembrane helix</keyword>
<dbReference type="AlphaFoldDB" id="A0A0M0J7K0"/>
<evidence type="ECO:0000256" key="6">
    <source>
        <dbReference type="ARBA" id="ARBA00023136"/>
    </source>
</evidence>
<gene>
    <name evidence="9" type="ORF">Ctob_000057</name>
</gene>
<dbReference type="GO" id="GO:0016020">
    <property type="term" value="C:membrane"/>
    <property type="evidence" value="ECO:0007669"/>
    <property type="project" value="UniProtKB-SubCell"/>
</dbReference>